<name>A0A9N8KX83_CHRIL</name>
<sequence length="485" mass="50790">MSPFLRSVEARLPLGVCSASQARLKDLRRPRAGLSVENDASRSELAISTDVLLIIFAALGDGFSEAALPRRDRLCLLASDASESGDRSARSSSRSGEPSKSVLLSRLILSMGCTSKAECVESSSSSASDTTEREVREVVLARRRGDCGGGSSHDSSTAFWWRVSLLALEYSLITFSAVFEVSSAVTSGITDSSGLAVNTDFRPFLTALSPASSLALLLPETTELSDTTLSLSSMFLLFERVDLRFGVEIDSSRTFDSSKTDNSRETRRVMIFLTSPLVGVFARRLEGVASVFSGVFCSGSTDLLEAFDCDRFLVAGLISTSISCSVDLFDDVDLPRFRDRVGFSKFSVSSVSILAGSCVSFGCSGAFSASGIFSSTTAATSTVSPVLVGTSIVSSLCILVSSSVSVTVTVSTTAGVIRLSIGLSTSLMEVFLSEGCSSTGLSVVATVTIVATISTGSIVSTGLGSVSIGAICFSSLTFMLLLSLE</sequence>
<feature type="transmembrane region" description="Helical" evidence="1">
    <location>
        <begin position="346"/>
        <end position="372"/>
    </location>
</feature>
<gene>
    <name evidence="2" type="ORF">CINC_LOCUS2350</name>
</gene>
<dbReference type="AlphaFoldDB" id="A0A9N8KX83"/>
<dbReference type="EMBL" id="LR824016">
    <property type="protein sequence ID" value="CAD0200665.1"/>
    <property type="molecule type" value="Genomic_DNA"/>
</dbReference>
<keyword evidence="1" id="KW-0812">Transmembrane</keyword>
<feature type="transmembrane region" description="Helical" evidence="1">
    <location>
        <begin position="465"/>
        <end position="484"/>
    </location>
</feature>
<proteinExistence type="predicted"/>
<dbReference type="Proteomes" id="UP001154114">
    <property type="component" value="Chromosome 13"/>
</dbReference>
<feature type="transmembrane region" description="Helical" evidence="1">
    <location>
        <begin position="392"/>
        <end position="417"/>
    </location>
</feature>
<keyword evidence="1" id="KW-1133">Transmembrane helix</keyword>
<accession>A0A9N8KX83</accession>
<keyword evidence="1" id="KW-0472">Membrane</keyword>
<reference evidence="2" key="1">
    <citation type="submission" date="2021-12" db="EMBL/GenBank/DDBJ databases">
        <authorList>
            <person name="King R."/>
        </authorList>
    </citation>
    <scope>NUCLEOTIDE SEQUENCE</scope>
</reference>
<feature type="transmembrane region" description="Helical" evidence="1">
    <location>
        <begin position="438"/>
        <end position="459"/>
    </location>
</feature>
<evidence type="ECO:0000256" key="1">
    <source>
        <dbReference type="SAM" id="Phobius"/>
    </source>
</evidence>
<evidence type="ECO:0000313" key="2">
    <source>
        <dbReference type="EMBL" id="CAD0200665.1"/>
    </source>
</evidence>
<keyword evidence="3" id="KW-1185">Reference proteome</keyword>
<evidence type="ECO:0000313" key="3">
    <source>
        <dbReference type="Proteomes" id="UP001154114"/>
    </source>
</evidence>
<protein>
    <submittedName>
        <fullName evidence="2">Uncharacterized protein</fullName>
    </submittedName>
</protein>
<organism evidence="2 3">
    <name type="scientific">Chrysodeixis includens</name>
    <name type="common">Soybean looper</name>
    <name type="synonym">Pseudoplusia includens</name>
    <dbReference type="NCBI Taxonomy" id="689277"/>
    <lineage>
        <taxon>Eukaryota</taxon>
        <taxon>Metazoa</taxon>
        <taxon>Ecdysozoa</taxon>
        <taxon>Arthropoda</taxon>
        <taxon>Hexapoda</taxon>
        <taxon>Insecta</taxon>
        <taxon>Pterygota</taxon>
        <taxon>Neoptera</taxon>
        <taxon>Endopterygota</taxon>
        <taxon>Lepidoptera</taxon>
        <taxon>Glossata</taxon>
        <taxon>Ditrysia</taxon>
        <taxon>Noctuoidea</taxon>
        <taxon>Noctuidae</taxon>
        <taxon>Plusiinae</taxon>
        <taxon>Chrysodeixis</taxon>
    </lineage>
</organism>